<dbReference type="GeneID" id="27723915"/>
<dbReference type="PANTHER" id="PTHR34861">
    <property type="match status" value="1"/>
</dbReference>
<comment type="caution">
    <text evidence="5">The sequence shown here is derived from an EMBL/GenBank/DDBJ whole genome shotgun (WGS) entry which is preliminary data.</text>
</comment>
<feature type="region of interest" description="Disordered" evidence="2">
    <location>
        <begin position="519"/>
        <end position="577"/>
    </location>
</feature>
<dbReference type="InterPro" id="IPR007325">
    <property type="entry name" value="KFase/CYL"/>
</dbReference>
<protein>
    <recommendedName>
        <fullName evidence="4">Beta-lactamase-related domain-containing protein</fullName>
    </recommendedName>
</protein>
<dbReference type="InterPro" id="IPR037175">
    <property type="entry name" value="KFase_sf"/>
</dbReference>
<evidence type="ECO:0000256" key="3">
    <source>
        <dbReference type="SAM" id="SignalP"/>
    </source>
</evidence>
<comment type="similarity">
    <text evidence="1">Belongs to the Cyclase 1 superfamily.</text>
</comment>
<dbReference type="RefSeq" id="XP_016643178.1">
    <property type="nucleotide sequence ID" value="XM_016787299.1"/>
</dbReference>
<dbReference type="OrthoDB" id="5396at2759"/>
<proteinExistence type="inferred from homology"/>
<feature type="signal peptide" evidence="3">
    <location>
        <begin position="1"/>
        <end position="16"/>
    </location>
</feature>
<evidence type="ECO:0000259" key="4">
    <source>
        <dbReference type="Pfam" id="PF00144"/>
    </source>
</evidence>
<dbReference type="InterPro" id="IPR001466">
    <property type="entry name" value="Beta-lactam-related"/>
</dbReference>
<dbReference type="Proteomes" id="UP000028545">
    <property type="component" value="Unassembled WGS sequence"/>
</dbReference>
<dbReference type="Pfam" id="PF04199">
    <property type="entry name" value="Cyclase"/>
    <property type="match status" value="1"/>
</dbReference>
<dbReference type="SUPFAM" id="SSF102198">
    <property type="entry name" value="Putative cyclase"/>
    <property type="match status" value="1"/>
</dbReference>
<feature type="compositionally biased region" description="Polar residues" evidence="2">
    <location>
        <begin position="537"/>
        <end position="570"/>
    </location>
</feature>
<dbReference type="GO" id="GO:0004061">
    <property type="term" value="F:arylformamidase activity"/>
    <property type="evidence" value="ECO:0007669"/>
    <property type="project" value="InterPro"/>
</dbReference>
<evidence type="ECO:0000256" key="1">
    <source>
        <dbReference type="ARBA" id="ARBA00007865"/>
    </source>
</evidence>
<dbReference type="KEGG" id="sapo:SAPIO_CDS4843"/>
<dbReference type="AlphaFoldDB" id="A0A084G7R7"/>
<keyword evidence="3" id="KW-0732">Signal</keyword>
<dbReference type="PANTHER" id="PTHR34861:SF11">
    <property type="entry name" value="CYCLASE"/>
    <property type="match status" value="1"/>
</dbReference>
<evidence type="ECO:0000256" key="2">
    <source>
        <dbReference type="SAM" id="MobiDB-lite"/>
    </source>
</evidence>
<feature type="chain" id="PRO_5001775433" description="Beta-lactamase-related domain-containing protein" evidence="3">
    <location>
        <begin position="17"/>
        <end position="926"/>
    </location>
</feature>
<gene>
    <name evidence="5" type="ORF">SAPIO_CDS4843</name>
</gene>
<evidence type="ECO:0000313" key="6">
    <source>
        <dbReference type="Proteomes" id="UP000028545"/>
    </source>
</evidence>
<evidence type="ECO:0000313" key="5">
    <source>
        <dbReference type="EMBL" id="KEZ43379.1"/>
    </source>
</evidence>
<dbReference type="VEuPathDB" id="FungiDB:SAPIO_CDS4843"/>
<dbReference type="Pfam" id="PF00144">
    <property type="entry name" value="Beta-lactamase"/>
    <property type="match status" value="1"/>
</dbReference>
<dbReference type="EMBL" id="JOWA01000094">
    <property type="protein sequence ID" value="KEZ43379.1"/>
    <property type="molecule type" value="Genomic_DNA"/>
</dbReference>
<dbReference type="Gene3D" id="3.40.710.10">
    <property type="entry name" value="DD-peptidase/beta-lactamase superfamily"/>
    <property type="match status" value="1"/>
</dbReference>
<sequence length="926" mass="102241">MKIIQFLVAAEAAVAAFCPLPVTPHLPIPSLSPEDAKSLQQTLSDYLNDYLTDIATAPQYANISASISIATAADDSPLFTFNFGPDKSVVTSESIYRIGSVTKVLTAYEVLLHGLDLDSPVAKWIPEFEKEPYDKITLRGLAGHISGLTREYPDNDFSWKLSDEEAAYQGLPVLRAQDKPPCAASHEDPSHRPQCGVYGADYLRLLTTRPLLYQPNRFPSYSNMGFELLGHILALESGQNFSTLIDNDIKGAMNMTDTSITVPAGANVVIPDKTARQAWDKSHGWTQASHGAYSSSANLSRFLSLILRGISSSSNAMSVPEQVLQDWLTWQTSTVTNGAYLGLAWETYRPLVQSLNGGFPFSIHTKGGTVSPAYYSQIALVPEYGFGVVILTARGPDTAPKRLLDSLIRMTSSFVEKKRSEHARIRCGDQTYDAVVIWALRQLETTDHEAWRAGLDHAVLACSWPGADMLRTVDEETVLYFINSILNCRVSTLQYILTREGVPEIDIPELLIEEPVTPSTPLAAAPPITPTRPSHAPQDTSLMGSTIASPWTPQTVASPSNASEFPTPLTNPDDYSDEDRRVGTLAHFRRLPIPSSPVRDSGYRDLLAKVVSAARRTVFPDFNPSDLSTALQNLSVADYSLDVSSTVRYGSDWERRIKTGAAGELFIRKMPMYFIEVKTSTEECTAPFYVSRGQYTRLHINTQGSSHWDGLRHYPYQESLKYYNDLTQDDISGPEASNKIGIQNLATKTITGRGVLLDWFSWAQENNILIDPFSRHAIPLSELLTVAKSQDVQFRPGDILLVRTGWLKAYRALPKEAQDALAHRPTRSSCGIDASEEAVRWHWDNAFAAVASDTVAYEVWPSPRPAGDRMHEIFLSGWGMPIGESFDLEKLAETCRQEARWTFMFVSVPLHIPGGVASPPGAVAIF</sequence>
<organism evidence="5 6">
    <name type="scientific">Pseudallescheria apiosperma</name>
    <name type="common">Scedosporium apiospermum</name>
    <dbReference type="NCBI Taxonomy" id="563466"/>
    <lineage>
        <taxon>Eukaryota</taxon>
        <taxon>Fungi</taxon>
        <taxon>Dikarya</taxon>
        <taxon>Ascomycota</taxon>
        <taxon>Pezizomycotina</taxon>
        <taxon>Sordariomycetes</taxon>
        <taxon>Hypocreomycetidae</taxon>
        <taxon>Microascales</taxon>
        <taxon>Microascaceae</taxon>
        <taxon>Scedosporium</taxon>
    </lineage>
</organism>
<name>A0A084G7R7_PSEDA</name>
<dbReference type="HOGENOM" id="CLU_315499_0_0_1"/>
<reference evidence="5 6" key="1">
    <citation type="journal article" date="2014" name="Genome Announc.">
        <title>Draft genome sequence of the pathogenic fungus Scedosporium apiospermum.</title>
        <authorList>
            <person name="Vandeputte P."/>
            <person name="Ghamrawi S."/>
            <person name="Rechenmann M."/>
            <person name="Iltis A."/>
            <person name="Giraud S."/>
            <person name="Fleury M."/>
            <person name="Thornton C."/>
            <person name="Delhaes L."/>
            <person name="Meyer W."/>
            <person name="Papon N."/>
            <person name="Bouchara J.P."/>
        </authorList>
    </citation>
    <scope>NUCLEOTIDE SEQUENCE [LARGE SCALE GENOMIC DNA]</scope>
    <source>
        <strain evidence="5 6">IHEM 14462</strain>
    </source>
</reference>
<dbReference type="GO" id="GO:0019441">
    <property type="term" value="P:L-tryptophan catabolic process to kynurenine"/>
    <property type="evidence" value="ECO:0007669"/>
    <property type="project" value="InterPro"/>
</dbReference>
<keyword evidence="6" id="KW-1185">Reference proteome</keyword>
<dbReference type="SUPFAM" id="SSF56601">
    <property type="entry name" value="beta-lactamase/transpeptidase-like"/>
    <property type="match status" value="1"/>
</dbReference>
<dbReference type="Gene3D" id="3.50.30.50">
    <property type="entry name" value="Putative cyclase"/>
    <property type="match status" value="1"/>
</dbReference>
<accession>A0A084G7R7</accession>
<feature type="domain" description="Beta-lactamase-related" evidence="4">
    <location>
        <begin position="89"/>
        <end position="403"/>
    </location>
</feature>
<dbReference type="InterPro" id="IPR012338">
    <property type="entry name" value="Beta-lactam/transpept-like"/>
</dbReference>